<evidence type="ECO:0000313" key="2">
    <source>
        <dbReference type="Proteomes" id="UP000298355"/>
    </source>
</evidence>
<comment type="caution">
    <text evidence="1">The sequence shown here is derived from an EMBL/GenBank/DDBJ whole genome shotgun (WGS) entry which is preliminary data.</text>
</comment>
<protein>
    <recommendedName>
        <fullName evidence="3">DUF4238 domain-containing protein</fullName>
    </recommendedName>
</protein>
<evidence type="ECO:0008006" key="3">
    <source>
        <dbReference type="Google" id="ProtNLM"/>
    </source>
</evidence>
<dbReference type="Proteomes" id="UP000298355">
    <property type="component" value="Unassembled WGS sequence"/>
</dbReference>
<organism evidence="1 2">
    <name type="scientific">Cryobacterium breve</name>
    <dbReference type="NCBI Taxonomy" id="1259258"/>
    <lineage>
        <taxon>Bacteria</taxon>
        <taxon>Bacillati</taxon>
        <taxon>Actinomycetota</taxon>
        <taxon>Actinomycetes</taxon>
        <taxon>Micrococcales</taxon>
        <taxon>Microbacteriaceae</taxon>
        <taxon>Cryobacterium</taxon>
    </lineage>
</organism>
<reference evidence="1 2" key="1">
    <citation type="submission" date="2019-03" db="EMBL/GenBank/DDBJ databases">
        <title>Genomics of glacier-inhabiting Cryobacterium strains.</title>
        <authorList>
            <person name="Liu Q."/>
            <person name="Xin Y.-H."/>
        </authorList>
    </citation>
    <scope>NUCLEOTIDE SEQUENCE [LARGE SCALE GENOMIC DNA]</scope>
    <source>
        <strain evidence="1 2">TMT4-23</strain>
    </source>
</reference>
<gene>
    <name evidence="1" type="ORF">E3O65_01545</name>
</gene>
<dbReference type="RefSeq" id="WP_134362000.1">
    <property type="nucleotide sequence ID" value="NZ_SOGJ01000006.1"/>
</dbReference>
<sequence>MKTKRPHMVSRGYIKGWADAEGIVEVIDIQGRRGLRQPIGNATVVNYVYEPAVLTSDLEAAYGQIESDGIPVIVKLRNGAATLTSADMAAMIAFVDMHLDRGRYADQAKVRTPAVLVKTGWQFEDPELSLGDRILLSQSHPDVLRLATLGLEQWPWRVVQAQGLPTGDGAVLLWGPAKGANICTVSFPLSPTRLLIIGEKLPDGIPLLPRLTANCKRWIIGAPGTLNLNWADDGGDATT</sequence>
<accession>A0ABY2JCE3</accession>
<name>A0ABY2JCE3_9MICO</name>
<evidence type="ECO:0000313" key="1">
    <source>
        <dbReference type="EMBL" id="TFD01357.1"/>
    </source>
</evidence>
<dbReference type="EMBL" id="SOGJ01000006">
    <property type="protein sequence ID" value="TFD01357.1"/>
    <property type="molecule type" value="Genomic_DNA"/>
</dbReference>
<proteinExistence type="predicted"/>
<keyword evidence="2" id="KW-1185">Reference proteome</keyword>